<keyword evidence="1" id="KW-0175">Coiled coil</keyword>
<proteinExistence type="predicted"/>
<gene>
    <name evidence="2" type="ORF">OJF2_70010</name>
</gene>
<evidence type="ECO:0000256" key="1">
    <source>
        <dbReference type="SAM" id="Coils"/>
    </source>
</evidence>
<reference evidence="2 3" key="1">
    <citation type="submission" date="2019-08" db="EMBL/GenBank/DDBJ databases">
        <title>Deep-cultivation of Planctomycetes and their phenomic and genomic characterization uncovers novel biology.</title>
        <authorList>
            <person name="Wiegand S."/>
            <person name="Jogler M."/>
            <person name="Boedeker C."/>
            <person name="Pinto D."/>
            <person name="Vollmers J."/>
            <person name="Rivas-Marin E."/>
            <person name="Kohn T."/>
            <person name="Peeters S.H."/>
            <person name="Heuer A."/>
            <person name="Rast P."/>
            <person name="Oberbeckmann S."/>
            <person name="Bunk B."/>
            <person name="Jeske O."/>
            <person name="Meyerdierks A."/>
            <person name="Storesund J.E."/>
            <person name="Kallscheuer N."/>
            <person name="Luecker S."/>
            <person name="Lage O.M."/>
            <person name="Pohl T."/>
            <person name="Merkel B.J."/>
            <person name="Hornburger P."/>
            <person name="Mueller R.-W."/>
            <person name="Bruemmer F."/>
            <person name="Labrenz M."/>
            <person name="Spormann A.M."/>
            <person name="Op den Camp H."/>
            <person name="Overmann J."/>
            <person name="Amann R."/>
            <person name="Jetten M.S.M."/>
            <person name="Mascher T."/>
            <person name="Medema M.H."/>
            <person name="Devos D.P."/>
            <person name="Kaster A.-K."/>
            <person name="Ovreas L."/>
            <person name="Rohde M."/>
            <person name="Galperin M.Y."/>
            <person name="Jogler C."/>
        </authorList>
    </citation>
    <scope>NUCLEOTIDE SEQUENCE [LARGE SCALE GENOMIC DNA]</scope>
    <source>
        <strain evidence="2 3">OJF2</strain>
    </source>
</reference>
<feature type="coiled-coil region" evidence="1">
    <location>
        <begin position="287"/>
        <end position="319"/>
    </location>
</feature>
<keyword evidence="3" id="KW-1185">Reference proteome</keyword>
<organism evidence="2 3">
    <name type="scientific">Aquisphaera giovannonii</name>
    <dbReference type="NCBI Taxonomy" id="406548"/>
    <lineage>
        <taxon>Bacteria</taxon>
        <taxon>Pseudomonadati</taxon>
        <taxon>Planctomycetota</taxon>
        <taxon>Planctomycetia</taxon>
        <taxon>Isosphaerales</taxon>
        <taxon>Isosphaeraceae</taxon>
        <taxon>Aquisphaera</taxon>
    </lineage>
</organism>
<dbReference type="EMBL" id="CP042997">
    <property type="protein sequence ID" value="QEH38400.1"/>
    <property type="molecule type" value="Genomic_DNA"/>
</dbReference>
<dbReference type="RefSeq" id="WP_148597844.1">
    <property type="nucleotide sequence ID" value="NZ_CP042997.1"/>
</dbReference>
<dbReference type="AlphaFoldDB" id="A0A5B9WEU0"/>
<name>A0A5B9WEU0_9BACT</name>
<dbReference type="KEGG" id="agv:OJF2_70010"/>
<evidence type="ECO:0000313" key="3">
    <source>
        <dbReference type="Proteomes" id="UP000324233"/>
    </source>
</evidence>
<protein>
    <submittedName>
        <fullName evidence="2">Uncharacterized protein</fullName>
    </submittedName>
</protein>
<evidence type="ECO:0000313" key="2">
    <source>
        <dbReference type="EMBL" id="QEH38400.1"/>
    </source>
</evidence>
<sequence length="393" mass="44604">MSEYQYYEFRAIDRPLGQDEMDELRRLSSRAQITATSFTNTYNYGDFRGKPSEVLERYFDAFVHVANWGTHQVAFRIPKGLFDLDAAEVYGFDEGEFYLSISEGEEHAAIDFLSQEEGGDWEEGGERWMSSLLPIRDDLMRGDLRALYIGWLASISYRGPEEDEAEDELEPPVPPGLAKLTGPLKTLAEFLRIDGDLIEVAAAGSTGEAVTPPSRADMARWIRSLPIAEKDDYLAQLLAGDGEMRIRAELARRFREATAPRSKKGHAPKTGRRTVRELLVARDALASEKARKKAEKDVRERARLDRERAEARARHLDELAKREPAAWKQVEELIAASKPKEYDEAVQLLVDLRDLAARSGRTDEALARIREIRERNTRRSSLMKKFDGRKLGG</sequence>
<dbReference type="OrthoDB" id="9066681at2"/>
<accession>A0A5B9WEU0</accession>
<dbReference type="Proteomes" id="UP000324233">
    <property type="component" value="Chromosome"/>
</dbReference>